<evidence type="ECO:0000259" key="1">
    <source>
        <dbReference type="Pfam" id="PF00485"/>
    </source>
</evidence>
<keyword evidence="3" id="KW-1185">Reference proteome</keyword>
<dbReference type="SUPFAM" id="SSF52540">
    <property type="entry name" value="P-loop containing nucleoside triphosphate hydrolases"/>
    <property type="match status" value="1"/>
</dbReference>
<sequence length="236" mass="26257">MERVYKDLVSRVSEIYKFQKNDKCASNRVIIALSGPPGSGKSTIAKAVARRLNSQTAKPLATTLPMDGFHHPKAFLNSLPNREEAYACRGAHWTFDAAGVLQLVKILHLGKTDVQKETFYAPQFDHAVGDPIENGICVSPDISIIILEGNYLVCDIAPWSEIVNYVDDTWFVDVDMEIAKQRVARRHLVSSIESTWEDAVRRAENNDLPDGLDIRTHLIKPAVVVQSVDGSKSQED</sequence>
<dbReference type="InterPro" id="IPR006083">
    <property type="entry name" value="PRK/URK"/>
</dbReference>
<dbReference type="InterPro" id="IPR027417">
    <property type="entry name" value="P-loop_NTPase"/>
</dbReference>
<dbReference type="GeneID" id="34462392"/>
<name>A0A1L9VPY0_ASPGL</name>
<dbReference type="STRING" id="1160497.A0A1L9VPY0"/>
<proteinExistence type="predicted"/>
<gene>
    <name evidence="2" type="ORF">ASPGLDRAFT_44961</name>
</gene>
<dbReference type="AlphaFoldDB" id="A0A1L9VPY0"/>
<dbReference type="GO" id="GO:0005524">
    <property type="term" value="F:ATP binding"/>
    <property type="evidence" value="ECO:0007669"/>
    <property type="project" value="InterPro"/>
</dbReference>
<dbReference type="Proteomes" id="UP000184300">
    <property type="component" value="Unassembled WGS sequence"/>
</dbReference>
<dbReference type="Gene3D" id="3.40.50.300">
    <property type="entry name" value="P-loop containing nucleotide triphosphate hydrolases"/>
    <property type="match status" value="2"/>
</dbReference>
<feature type="domain" description="Phosphoribulokinase/uridine kinase" evidence="1">
    <location>
        <begin position="30"/>
        <end position="182"/>
    </location>
</feature>
<dbReference type="RefSeq" id="XP_022402671.1">
    <property type="nucleotide sequence ID" value="XM_022546131.1"/>
</dbReference>
<dbReference type="OrthoDB" id="6362633at2759"/>
<accession>A0A1L9VPY0</accession>
<dbReference type="VEuPathDB" id="FungiDB:ASPGLDRAFT_44961"/>
<reference evidence="3" key="1">
    <citation type="journal article" date="2017" name="Genome Biol.">
        <title>Comparative genomics reveals high biological diversity and specific adaptations in the industrially and medically important fungal genus Aspergillus.</title>
        <authorList>
            <person name="de Vries R.P."/>
            <person name="Riley R."/>
            <person name="Wiebenga A."/>
            <person name="Aguilar-Osorio G."/>
            <person name="Amillis S."/>
            <person name="Uchima C.A."/>
            <person name="Anderluh G."/>
            <person name="Asadollahi M."/>
            <person name="Askin M."/>
            <person name="Barry K."/>
            <person name="Battaglia E."/>
            <person name="Bayram O."/>
            <person name="Benocci T."/>
            <person name="Braus-Stromeyer S.A."/>
            <person name="Caldana C."/>
            <person name="Canovas D."/>
            <person name="Cerqueira G.C."/>
            <person name="Chen F."/>
            <person name="Chen W."/>
            <person name="Choi C."/>
            <person name="Clum A."/>
            <person name="Dos Santos R.A."/>
            <person name="Damasio A.R."/>
            <person name="Diallinas G."/>
            <person name="Emri T."/>
            <person name="Fekete E."/>
            <person name="Flipphi M."/>
            <person name="Freyberg S."/>
            <person name="Gallo A."/>
            <person name="Gournas C."/>
            <person name="Habgood R."/>
            <person name="Hainaut M."/>
            <person name="Harispe M.L."/>
            <person name="Henrissat B."/>
            <person name="Hilden K.S."/>
            <person name="Hope R."/>
            <person name="Hossain A."/>
            <person name="Karabika E."/>
            <person name="Karaffa L."/>
            <person name="Karanyi Z."/>
            <person name="Krasevec N."/>
            <person name="Kuo A."/>
            <person name="Kusch H."/>
            <person name="LaButti K."/>
            <person name="Lagendijk E.L."/>
            <person name="Lapidus A."/>
            <person name="Levasseur A."/>
            <person name="Lindquist E."/>
            <person name="Lipzen A."/>
            <person name="Logrieco A.F."/>
            <person name="MacCabe A."/>
            <person name="Maekelae M.R."/>
            <person name="Malavazi I."/>
            <person name="Melin P."/>
            <person name="Meyer V."/>
            <person name="Mielnichuk N."/>
            <person name="Miskei M."/>
            <person name="Molnar A.P."/>
            <person name="Mule G."/>
            <person name="Ngan C.Y."/>
            <person name="Orejas M."/>
            <person name="Orosz E."/>
            <person name="Ouedraogo J.P."/>
            <person name="Overkamp K.M."/>
            <person name="Park H.-S."/>
            <person name="Perrone G."/>
            <person name="Piumi F."/>
            <person name="Punt P.J."/>
            <person name="Ram A.F."/>
            <person name="Ramon A."/>
            <person name="Rauscher S."/>
            <person name="Record E."/>
            <person name="Riano-Pachon D.M."/>
            <person name="Robert V."/>
            <person name="Roehrig J."/>
            <person name="Ruller R."/>
            <person name="Salamov A."/>
            <person name="Salih N.S."/>
            <person name="Samson R.A."/>
            <person name="Sandor E."/>
            <person name="Sanguinetti M."/>
            <person name="Schuetze T."/>
            <person name="Sepcic K."/>
            <person name="Shelest E."/>
            <person name="Sherlock G."/>
            <person name="Sophianopoulou V."/>
            <person name="Squina F.M."/>
            <person name="Sun H."/>
            <person name="Susca A."/>
            <person name="Todd R.B."/>
            <person name="Tsang A."/>
            <person name="Unkles S.E."/>
            <person name="van de Wiele N."/>
            <person name="van Rossen-Uffink D."/>
            <person name="Oliveira J.V."/>
            <person name="Vesth T.C."/>
            <person name="Visser J."/>
            <person name="Yu J.-H."/>
            <person name="Zhou M."/>
            <person name="Andersen M.R."/>
            <person name="Archer D.B."/>
            <person name="Baker S.E."/>
            <person name="Benoit I."/>
            <person name="Brakhage A.A."/>
            <person name="Braus G.H."/>
            <person name="Fischer R."/>
            <person name="Frisvad J.C."/>
            <person name="Goldman G.H."/>
            <person name="Houbraken J."/>
            <person name="Oakley B."/>
            <person name="Pocsi I."/>
            <person name="Scazzocchio C."/>
            <person name="Seiboth B."/>
            <person name="vanKuyk P.A."/>
            <person name="Wortman J."/>
            <person name="Dyer P.S."/>
            <person name="Grigoriev I.V."/>
        </authorList>
    </citation>
    <scope>NUCLEOTIDE SEQUENCE [LARGE SCALE GENOMIC DNA]</scope>
    <source>
        <strain evidence="3">CBS 516.65</strain>
    </source>
</reference>
<dbReference type="Pfam" id="PF00485">
    <property type="entry name" value="PRK"/>
    <property type="match status" value="1"/>
</dbReference>
<dbReference type="GO" id="GO:0016301">
    <property type="term" value="F:kinase activity"/>
    <property type="evidence" value="ECO:0007669"/>
    <property type="project" value="InterPro"/>
</dbReference>
<protein>
    <recommendedName>
        <fullName evidence="1">Phosphoribulokinase/uridine kinase domain-containing protein</fullName>
    </recommendedName>
</protein>
<dbReference type="PANTHER" id="PTHR10285">
    <property type="entry name" value="URIDINE KINASE"/>
    <property type="match status" value="1"/>
</dbReference>
<evidence type="ECO:0000313" key="3">
    <source>
        <dbReference type="Proteomes" id="UP000184300"/>
    </source>
</evidence>
<organism evidence="2 3">
    <name type="scientific">Aspergillus glaucus CBS 516.65</name>
    <dbReference type="NCBI Taxonomy" id="1160497"/>
    <lineage>
        <taxon>Eukaryota</taxon>
        <taxon>Fungi</taxon>
        <taxon>Dikarya</taxon>
        <taxon>Ascomycota</taxon>
        <taxon>Pezizomycotina</taxon>
        <taxon>Eurotiomycetes</taxon>
        <taxon>Eurotiomycetidae</taxon>
        <taxon>Eurotiales</taxon>
        <taxon>Aspergillaceae</taxon>
        <taxon>Aspergillus</taxon>
        <taxon>Aspergillus subgen. Aspergillus</taxon>
    </lineage>
</organism>
<evidence type="ECO:0000313" key="2">
    <source>
        <dbReference type="EMBL" id="OJJ85977.1"/>
    </source>
</evidence>
<dbReference type="EMBL" id="KV878893">
    <property type="protein sequence ID" value="OJJ85977.1"/>
    <property type="molecule type" value="Genomic_DNA"/>
</dbReference>